<dbReference type="PANTHER" id="PTHR11647:SF1">
    <property type="entry name" value="COLLAPSIN RESPONSE MEDIATOR PROTEIN"/>
    <property type="match status" value="1"/>
</dbReference>
<dbReference type="InterPro" id="IPR011059">
    <property type="entry name" value="Metal-dep_hydrolase_composite"/>
</dbReference>
<sequence>MNRILRNCRVYDGTGNSWYAADIAISGDRIERIGNVSGFSADEEIDVRELAVAPGFIDIHTHSDNAPFVPELSKGKLMQGVTTEVIGNCGMSAYPVNPKNAHLLKQYVSSLFGDIDWSWHSLSEYGQVSTSMGMVTNLVPLVGHGAVRIAAMGFDKRPPTAEEMETMKNLLADTMEQGAFGLSSGLIYPPGVFCSTEELVELCRVVRDRGGIYATHMRNESDLVVEAVEESITIGRNADIPVQISHHKAAGKKNWGKPKITVPMIRQARADGIDVDMDLYPYTAGSTLLSAVLPPWCHEGGVQEMLVRLRDPENRRKIQHDMEHGIPGWENFAKSTGWDQVFVASAKYHKELEGKSIEEIARVRGLDPVSALCDTLIEEEGIATMVVFMMSEDDVRFIMKQPETMIGSDGIPDPGKTHPRYFGTFARVLGHYTREEKVLSLEDAVRKMTSFPAKKLGLKDRGMIREGAFADLVVFDPKMVADVATYDLPSEVAIGFHHVFVNGSPVVRNGEFRLVKNGRFIKKGE</sequence>
<dbReference type="SUPFAM" id="SSF51338">
    <property type="entry name" value="Composite domain of metallo-dependent hydrolases"/>
    <property type="match status" value="1"/>
</dbReference>
<accession>A0ABR5NF75</accession>
<proteinExistence type="predicted"/>
<dbReference type="InterPro" id="IPR050378">
    <property type="entry name" value="Metallo-dep_Hydrolases_sf"/>
</dbReference>
<gene>
    <name evidence="2" type="ORF">AN963_08855</name>
</gene>
<evidence type="ECO:0000313" key="3">
    <source>
        <dbReference type="Proteomes" id="UP000051063"/>
    </source>
</evidence>
<dbReference type="CDD" id="cd01297">
    <property type="entry name" value="D-aminoacylase"/>
    <property type="match status" value="1"/>
</dbReference>
<dbReference type="Gene3D" id="3.30.1490.130">
    <property type="entry name" value="D-aminoacylase. Domain 3"/>
    <property type="match status" value="1"/>
</dbReference>
<comment type="caution">
    <text evidence="2">The sequence shown here is derived from an EMBL/GenBank/DDBJ whole genome shotgun (WGS) entry which is preliminary data.</text>
</comment>
<evidence type="ECO:0000313" key="2">
    <source>
        <dbReference type="EMBL" id="KQL50197.1"/>
    </source>
</evidence>
<dbReference type="InterPro" id="IPR032466">
    <property type="entry name" value="Metal_Hydrolase"/>
</dbReference>
<dbReference type="PANTHER" id="PTHR11647">
    <property type="entry name" value="HYDRANTOINASE/DIHYDROPYRIMIDINASE FAMILY MEMBER"/>
    <property type="match status" value="1"/>
</dbReference>
<dbReference type="RefSeq" id="WP_152985619.1">
    <property type="nucleotide sequence ID" value="NZ_LJJB01000007.1"/>
</dbReference>
<dbReference type="EMBL" id="LJJB01000007">
    <property type="protein sequence ID" value="KQL50197.1"/>
    <property type="molecule type" value="Genomic_DNA"/>
</dbReference>
<reference evidence="2 3" key="1">
    <citation type="submission" date="2015-09" db="EMBL/GenBank/DDBJ databases">
        <title>Genome sequencing project for genomic taxonomy and phylogenomics of Bacillus-like bacteria.</title>
        <authorList>
            <person name="Liu B."/>
            <person name="Wang J."/>
            <person name="Zhu Y."/>
            <person name="Liu G."/>
            <person name="Chen Q."/>
            <person name="Chen Z."/>
            <person name="Lan J."/>
            <person name="Che J."/>
            <person name="Ge C."/>
            <person name="Shi H."/>
            <person name="Pan Z."/>
            <person name="Liu X."/>
        </authorList>
    </citation>
    <scope>NUCLEOTIDE SEQUENCE [LARGE SCALE GENOMIC DNA]</scope>
    <source>
        <strain evidence="2 3">DSM 8552</strain>
    </source>
</reference>
<dbReference type="SUPFAM" id="SSF51556">
    <property type="entry name" value="Metallo-dependent hydrolases"/>
    <property type="match status" value="1"/>
</dbReference>
<name>A0ABR5NF75_BRECH</name>
<keyword evidence="3" id="KW-1185">Reference proteome</keyword>
<protein>
    <recommendedName>
        <fullName evidence="1">Amidohydrolase 3 domain-containing protein</fullName>
    </recommendedName>
</protein>
<dbReference type="Proteomes" id="UP000051063">
    <property type="component" value="Unassembled WGS sequence"/>
</dbReference>
<dbReference type="Gene3D" id="3.20.20.140">
    <property type="entry name" value="Metal-dependent hydrolases"/>
    <property type="match status" value="1"/>
</dbReference>
<dbReference type="InterPro" id="IPR023100">
    <property type="entry name" value="D-aminoacylase_insert_dom_sf"/>
</dbReference>
<dbReference type="InterPro" id="IPR013108">
    <property type="entry name" value="Amidohydro_3"/>
</dbReference>
<evidence type="ECO:0000259" key="1">
    <source>
        <dbReference type="Pfam" id="PF07969"/>
    </source>
</evidence>
<dbReference type="Pfam" id="PF07969">
    <property type="entry name" value="Amidohydro_3"/>
    <property type="match status" value="1"/>
</dbReference>
<organism evidence="2 3">
    <name type="scientific">Brevibacillus choshinensis</name>
    <dbReference type="NCBI Taxonomy" id="54911"/>
    <lineage>
        <taxon>Bacteria</taxon>
        <taxon>Bacillati</taxon>
        <taxon>Bacillota</taxon>
        <taxon>Bacilli</taxon>
        <taxon>Bacillales</taxon>
        <taxon>Paenibacillaceae</taxon>
        <taxon>Brevibacillus</taxon>
    </lineage>
</organism>
<feature type="domain" description="Amidohydrolase 3" evidence="1">
    <location>
        <begin position="43"/>
        <end position="507"/>
    </location>
</feature>
<dbReference type="Gene3D" id="2.30.40.10">
    <property type="entry name" value="Urease, subunit C, domain 1"/>
    <property type="match status" value="1"/>
</dbReference>